<evidence type="ECO:0000313" key="12">
    <source>
        <dbReference type="EMBL" id="TDD36463.1"/>
    </source>
</evidence>
<evidence type="ECO:0000259" key="9">
    <source>
        <dbReference type="PROSITE" id="PS50109"/>
    </source>
</evidence>
<keyword evidence="5" id="KW-0808">Transferase</keyword>
<name>A0A4R4XY24_9PSEU</name>
<keyword evidence="6 12" id="KW-0418">Kinase</keyword>
<dbReference type="Gene3D" id="1.10.287.130">
    <property type="match status" value="1"/>
</dbReference>
<evidence type="ECO:0000256" key="2">
    <source>
        <dbReference type="ARBA" id="ARBA00004236"/>
    </source>
</evidence>
<proteinExistence type="predicted"/>
<feature type="domain" description="PAC" evidence="11">
    <location>
        <begin position="80"/>
        <end position="130"/>
    </location>
</feature>
<dbReference type="CDD" id="cd00075">
    <property type="entry name" value="HATPase"/>
    <property type="match status" value="1"/>
</dbReference>
<evidence type="ECO:0000256" key="3">
    <source>
        <dbReference type="ARBA" id="ARBA00012438"/>
    </source>
</evidence>
<dbReference type="EC" id="2.7.13.3" evidence="3"/>
<dbReference type="GO" id="GO:0006355">
    <property type="term" value="P:regulation of DNA-templated transcription"/>
    <property type="evidence" value="ECO:0007669"/>
    <property type="project" value="InterPro"/>
</dbReference>
<dbReference type="InterPro" id="IPR036097">
    <property type="entry name" value="HisK_dim/P_sf"/>
</dbReference>
<feature type="region of interest" description="Disordered" evidence="8">
    <location>
        <begin position="1"/>
        <end position="26"/>
    </location>
</feature>
<keyword evidence="7" id="KW-0902">Two-component regulatory system</keyword>
<dbReference type="InterPro" id="IPR000014">
    <property type="entry name" value="PAS"/>
</dbReference>
<keyword evidence="13" id="KW-1185">Reference proteome</keyword>
<dbReference type="PROSITE" id="PS50112">
    <property type="entry name" value="PAS"/>
    <property type="match status" value="1"/>
</dbReference>
<accession>A0A4R4XY24</accession>
<dbReference type="SUPFAM" id="SSF55874">
    <property type="entry name" value="ATPase domain of HSP90 chaperone/DNA topoisomerase II/histidine kinase"/>
    <property type="match status" value="1"/>
</dbReference>
<dbReference type="SMART" id="SM00091">
    <property type="entry name" value="PAS"/>
    <property type="match status" value="1"/>
</dbReference>
<dbReference type="Gene3D" id="3.30.565.10">
    <property type="entry name" value="Histidine kinase-like ATPase, C-terminal domain"/>
    <property type="match status" value="1"/>
</dbReference>
<evidence type="ECO:0000259" key="10">
    <source>
        <dbReference type="PROSITE" id="PS50112"/>
    </source>
</evidence>
<dbReference type="SUPFAM" id="SSF47384">
    <property type="entry name" value="Homodimeric domain of signal transducing histidine kinase"/>
    <property type="match status" value="1"/>
</dbReference>
<dbReference type="PANTHER" id="PTHR43711:SF1">
    <property type="entry name" value="HISTIDINE KINASE 1"/>
    <property type="match status" value="1"/>
</dbReference>
<organism evidence="12 13">
    <name type="scientific">Saccharopolyspora elongata</name>
    <dbReference type="NCBI Taxonomy" id="2530387"/>
    <lineage>
        <taxon>Bacteria</taxon>
        <taxon>Bacillati</taxon>
        <taxon>Actinomycetota</taxon>
        <taxon>Actinomycetes</taxon>
        <taxon>Pseudonocardiales</taxon>
        <taxon>Pseudonocardiaceae</taxon>
        <taxon>Saccharopolyspora</taxon>
    </lineage>
</organism>
<reference evidence="12 13" key="1">
    <citation type="submission" date="2019-03" db="EMBL/GenBank/DDBJ databases">
        <title>Draft genome sequences of novel Actinobacteria.</title>
        <authorList>
            <person name="Sahin N."/>
            <person name="Ay H."/>
            <person name="Saygin H."/>
        </authorList>
    </citation>
    <scope>NUCLEOTIDE SEQUENCE [LARGE SCALE GENOMIC DNA]</scope>
    <source>
        <strain evidence="12 13">7K502</strain>
    </source>
</reference>
<gene>
    <name evidence="12" type="ORF">E1288_41985</name>
</gene>
<comment type="subcellular location">
    <subcellularLocation>
        <location evidence="2">Cell membrane</location>
    </subcellularLocation>
</comment>
<evidence type="ECO:0000256" key="8">
    <source>
        <dbReference type="SAM" id="MobiDB-lite"/>
    </source>
</evidence>
<dbReference type="InterPro" id="IPR000700">
    <property type="entry name" value="PAS-assoc_C"/>
</dbReference>
<dbReference type="InterPro" id="IPR035965">
    <property type="entry name" value="PAS-like_dom_sf"/>
</dbReference>
<dbReference type="Gene3D" id="3.30.450.20">
    <property type="entry name" value="PAS domain"/>
    <property type="match status" value="2"/>
</dbReference>
<keyword evidence="4" id="KW-0597">Phosphoprotein</keyword>
<dbReference type="CDD" id="cd00082">
    <property type="entry name" value="HisKA"/>
    <property type="match status" value="1"/>
</dbReference>
<dbReference type="PROSITE" id="PS50109">
    <property type="entry name" value="HIS_KIN"/>
    <property type="match status" value="1"/>
</dbReference>
<feature type="domain" description="Histidine kinase" evidence="9">
    <location>
        <begin position="141"/>
        <end position="352"/>
    </location>
</feature>
<dbReference type="SMART" id="SM00387">
    <property type="entry name" value="HATPase_c"/>
    <property type="match status" value="1"/>
</dbReference>
<dbReference type="PANTHER" id="PTHR43711">
    <property type="entry name" value="TWO-COMPONENT HISTIDINE KINASE"/>
    <property type="match status" value="1"/>
</dbReference>
<evidence type="ECO:0000259" key="11">
    <source>
        <dbReference type="PROSITE" id="PS50113"/>
    </source>
</evidence>
<comment type="caution">
    <text evidence="12">The sequence shown here is derived from an EMBL/GenBank/DDBJ whole genome shotgun (WGS) entry which is preliminary data.</text>
</comment>
<evidence type="ECO:0000256" key="4">
    <source>
        <dbReference type="ARBA" id="ARBA00022553"/>
    </source>
</evidence>
<comment type="catalytic activity">
    <reaction evidence="1">
        <text>ATP + protein L-histidine = ADP + protein N-phospho-L-histidine.</text>
        <dbReference type="EC" id="2.7.13.3"/>
    </reaction>
</comment>
<dbReference type="InterPro" id="IPR050736">
    <property type="entry name" value="Sensor_HK_Regulatory"/>
</dbReference>
<dbReference type="Pfam" id="PF00989">
    <property type="entry name" value="PAS"/>
    <property type="match status" value="1"/>
</dbReference>
<dbReference type="Proteomes" id="UP000294947">
    <property type="component" value="Unassembled WGS sequence"/>
</dbReference>
<dbReference type="InterPro" id="IPR013767">
    <property type="entry name" value="PAS_fold"/>
</dbReference>
<evidence type="ECO:0000313" key="13">
    <source>
        <dbReference type="Proteomes" id="UP000294947"/>
    </source>
</evidence>
<dbReference type="GO" id="GO:0000155">
    <property type="term" value="F:phosphorelay sensor kinase activity"/>
    <property type="evidence" value="ECO:0007669"/>
    <property type="project" value="InterPro"/>
</dbReference>
<evidence type="ECO:0000256" key="6">
    <source>
        <dbReference type="ARBA" id="ARBA00022777"/>
    </source>
</evidence>
<dbReference type="PRINTS" id="PR00344">
    <property type="entry name" value="BCTRLSENSOR"/>
</dbReference>
<dbReference type="Pfam" id="PF02518">
    <property type="entry name" value="HATPase_c"/>
    <property type="match status" value="1"/>
</dbReference>
<dbReference type="InterPro" id="IPR003661">
    <property type="entry name" value="HisK_dim/P_dom"/>
</dbReference>
<evidence type="ECO:0000256" key="7">
    <source>
        <dbReference type="ARBA" id="ARBA00023012"/>
    </source>
</evidence>
<sequence length="357" mass="38854">MGDPRSDESPVAGTESGRATGSRFRDGANQAMVEASADGIVAVDERGIIRLANPAAEALFSRPTGDLVGSAFGAPTVIHQTSEIDLIRPDGSARVVEMRVTGTTLQGEYIYVAALRDVTRRKQAEQDLEVALEHQTTVVAVAAHELRTPVAAIKLLVHQLRDRRAALSEEQATEIIDQIAARVDLLQALMQKLLAASRIDAEDTRVPSEPVRVLEALLEQLAEFDEKAQEVSLSCAPELVVVVDRQDLSEMLTNYLENAFTHGRPPVEVRVTERAGWVEVRVCDRGPGVPSTFVPRLFERFSREARARREVEGTGLGLWIVRELTRAIGGDAWYEPNDAGGACFCLRLPGGTRASAT</sequence>
<dbReference type="SUPFAM" id="SSF55785">
    <property type="entry name" value="PYP-like sensor domain (PAS domain)"/>
    <property type="match status" value="1"/>
</dbReference>
<dbReference type="CDD" id="cd00130">
    <property type="entry name" value="PAS"/>
    <property type="match status" value="1"/>
</dbReference>
<dbReference type="Pfam" id="PF00512">
    <property type="entry name" value="HisKA"/>
    <property type="match status" value="1"/>
</dbReference>
<dbReference type="RefSeq" id="WP_132494283.1">
    <property type="nucleotide sequence ID" value="NZ_SMKW01000109.1"/>
</dbReference>
<dbReference type="EMBL" id="SMKW01000109">
    <property type="protein sequence ID" value="TDD36463.1"/>
    <property type="molecule type" value="Genomic_DNA"/>
</dbReference>
<evidence type="ECO:0000256" key="1">
    <source>
        <dbReference type="ARBA" id="ARBA00000085"/>
    </source>
</evidence>
<feature type="domain" description="PAS" evidence="10">
    <location>
        <begin position="32"/>
        <end position="108"/>
    </location>
</feature>
<dbReference type="SMART" id="SM00388">
    <property type="entry name" value="HisKA"/>
    <property type="match status" value="1"/>
</dbReference>
<dbReference type="InterPro" id="IPR004358">
    <property type="entry name" value="Sig_transdc_His_kin-like_C"/>
</dbReference>
<dbReference type="PROSITE" id="PS50113">
    <property type="entry name" value="PAC"/>
    <property type="match status" value="1"/>
</dbReference>
<dbReference type="OrthoDB" id="340764at2"/>
<dbReference type="InterPro" id="IPR036890">
    <property type="entry name" value="HATPase_C_sf"/>
</dbReference>
<dbReference type="AlphaFoldDB" id="A0A4R4XY24"/>
<protein>
    <recommendedName>
        <fullName evidence="3">histidine kinase</fullName>
        <ecNumber evidence="3">2.7.13.3</ecNumber>
    </recommendedName>
</protein>
<dbReference type="InterPro" id="IPR005467">
    <property type="entry name" value="His_kinase_dom"/>
</dbReference>
<dbReference type="GO" id="GO:0005886">
    <property type="term" value="C:plasma membrane"/>
    <property type="evidence" value="ECO:0007669"/>
    <property type="project" value="UniProtKB-SubCell"/>
</dbReference>
<dbReference type="InterPro" id="IPR003594">
    <property type="entry name" value="HATPase_dom"/>
</dbReference>
<evidence type="ECO:0000256" key="5">
    <source>
        <dbReference type="ARBA" id="ARBA00022679"/>
    </source>
</evidence>